<dbReference type="Pfam" id="PF01381">
    <property type="entry name" value="HTH_3"/>
    <property type="match status" value="1"/>
</dbReference>
<dbReference type="EMBL" id="AP014800">
    <property type="protein sequence ID" value="BAQ67182.1"/>
    <property type="molecule type" value="Genomic_DNA"/>
</dbReference>
<dbReference type="SMART" id="SM00530">
    <property type="entry name" value="HTH_XRE"/>
    <property type="match status" value="1"/>
</dbReference>
<proteinExistence type="predicted"/>
<accession>A0A0D6AWG4</accession>
<evidence type="ECO:0000313" key="2">
    <source>
        <dbReference type="EMBL" id="BAQ67182.1"/>
    </source>
</evidence>
<gene>
    <name evidence="2" type="ORF">NHU_00010</name>
</gene>
<protein>
    <submittedName>
        <fullName evidence="2">DNA-binding protein</fullName>
    </submittedName>
</protein>
<keyword evidence="2" id="KW-0238">DNA-binding</keyword>
<sequence length="109" mass="12007">MEREAITMLVASNIEAAMAKRGTNAAEVARKAGLNPTAVYDILKGKSRNPRLDTLYKIATQGLEVPFSSLFSEPEDHDLDNEIMEAIRCLPTSERSRILAVVRAFSVDV</sequence>
<dbReference type="Gene3D" id="1.10.260.40">
    <property type="entry name" value="lambda repressor-like DNA-binding domains"/>
    <property type="match status" value="1"/>
</dbReference>
<evidence type="ECO:0000313" key="3">
    <source>
        <dbReference type="Proteomes" id="UP000064912"/>
    </source>
</evidence>
<name>A0A0D6AWG4_RHOSU</name>
<organism evidence="2 3">
    <name type="scientific">Rhodovulum sulfidophilum</name>
    <name type="common">Rhodobacter sulfidophilus</name>
    <dbReference type="NCBI Taxonomy" id="35806"/>
    <lineage>
        <taxon>Bacteria</taxon>
        <taxon>Pseudomonadati</taxon>
        <taxon>Pseudomonadota</taxon>
        <taxon>Alphaproteobacteria</taxon>
        <taxon>Rhodobacterales</taxon>
        <taxon>Paracoccaceae</taxon>
        <taxon>Rhodovulum</taxon>
    </lineage>
</organism>
<dbReference type="AlphaFoldDB" id="A0A0D6AWG4"/>
<reference evidence="2 3" key="1">
    <citation type="submission" date="2015-02" db="EMBL/GenBank/DDBJ databases">
        <title>Genome sequene of Rhodovulum sulfidophilum DSM 2351.</title>
        <authorList>
            <person name="Nagao N."/>
        </authorList>
    </citation>
    <scope>NUCLEOTIDE SEQUENCE [LARGE SCALE GENOMIC DNA]</scope>
    <source>
        <strain evidence="2 3">DSM 2351</strain>
    </source>
</reference>
<dbReference type="SUPFAM" id="SSF47413">
    <property type="entry name" value="lambda repressor-like DNA-binding domains"/>
    <property type="match status" value="1"/>
</dbReference>
<dbReference type="Proteomes" id="UP000064912">
    <property type="component" value="Chromosome"/>
</dbReference>
<dbReference type="InterPro" id="IPR001387">
    <property type="entry name" value="Cro/C1-type_HTH"/>
</dbReference>
<dbReference type="RefSeq" id="WP_060833349.1">
    <property type="nucleotide sequence ID" value="NZ_JAAEAJ010000045.1"/>
</dbReference>
<dbReference type="KEGG" id="rsu:NHU_00010"/>
<dbReference type="PATRIC" id="fig|35806.4.peg.12"/>
<evidence type="ECO:0000259" key="1">
    <source>
        <dbReference type="PROSITE" id="PS50943"/>
    </source>
</evidence>
<dbReference type="PROSITE" id="PS50943">
    <property type="entry name" value="HTH_CROC1"/>
    <property type="match status" value="1"/>
</dbReference>
<feature type="domain" description="HTH cro/C1-type" evidence="1">
    <location>
        <begin position="14"/>
        <end position="70"/>
    </location>
</feature>
<dbReference type="InterPro" id="IPR010982">
    <property type="entry name" value="Lambda_DNA-bd_dom_sf"/>
</dbReference>
<dbReference type="CDD" id="cd00093">
    <property type="entry name" value="HTH_XRE"/>
    <property type="match status" value="1"/>
</dbReference>
<dbReference type="GO" id="GO:0003677">
    <property type="term" value="F:DNA binding"/>
    <property type="evidence" value="ECO:0007669"/>
    <property type="project" value="UniProtKB-KW"/>
</dbReference>